<keyword evidence="3" id="KW-1185">Reference proteome</keyword>
<dbReference type="InterPro" id="IPR016181">
    <property type="entry name" value="Acyl_CoA_acyltransferase"/>
</dbReference>
<dbReference type="InterPro" id="IPR000182">
    <property type="entry name" value="GNAT_dom"/>
</dbReference>
<feature type="domain" description="N-acetyltransferase" evidence="1">
    <location>
        <begin position="6"/>
        <end position="181"/>
    </location>
</feature>
<evidence type="ECO:0000313" key="3">
    <source>
        <dbReference type="Proteomes" id="UP000218505"/>
    </source>
</evidence>
<dbReference type="CDD" id="cd04301">
    <property type="entry name" value="NAT_SF"/>
    <property type="match status" value="1"/>
</dbReference>
<evidence type="ECO:0000259" key="1">
    <source>
        <dbReference type="PROSITE" id="PS51186"/>
    </source>
</evidence>
<organism evidence="2 3">
    <name type="scientific">Actinosynnema pretiosum</name>
    <dbReference type="NCBI Taxonomy" id="42197"/>
    <lineage>
        <taxon>Bacteria</taxon>
        <taxon>Bacillati</taxon>
        <taxon>Actinomycetota</taxon>
        <taxon>Actinomycetes</taxon>
        <taxon>Pseudonocardiales</taxon>
        <taxon>Pseudonocardiaceae</taxon>
        <taxon>Actinosynnema</taxon>
    </lineage>
</organism>
<dbReference type="KEGG" id="apre:CNX65_14045"/>
<name>A0A290Z5J3_9PSEU</name>
<accession>A0A290Z5J3</accession>
<protein>
    <submittedName>
        <fullName evidence="2">GNAT family N-acetyltransferase</fullName>
    </submittedName>
</protein>
<dbReference type="EMBL" id="CP023445">
    <property type="protein sequence ID" value="ATE54276.1"/>
    <property type="molecule type" value="Genomic_DNA"/>
</dbReference>
<gene>
    <name evidence="2" type="ORF">CNX65_14045</name>
</gene>
<dbReference type="PROSITE" id="PS51186">
    <property type="entry name" value="GNAT"/>
    <property type="match status" value="1"/>
</dbReference>
<reference evidence="2" key="1">
    <citation type="submission" date="2017-09" db="EMBL/GenBank/DDBJ databases">
        <title>Complete Genome Sequence of ansamitocin-producing Bacterium Actinosynnema pretiosum X47.</title>
        <authorList>
            <person name="Cao G."/>
            <person name="Zong G."/>
            <person name="Zhong C."/>
            <person name="Fu J."/>
        </authorList>
    </citation>
    <scope>NUCLEOTIDE SEQUENCE [LARGE SCALE GENOMIC DNA]</scope>
    <source>
        <strain evidence="2">X47</strain>
    </source>
</reference>
<dbReference type="AlphaFoldDB" id="A0A290Z5J3"/>
<dbReference type="Gene3D" id="3.40.630.30">
    <property type="match status" value="1"/>
</dbReference>
<evidence type="ECO:0000313" key="2">
    <source>
        <dbReference type="EMBL" id="ATE54276.1"/>
    </source>
</evidence>
<dbReference type="GO" id="GO:0016747">
    <property type="term" value="F:acyltransferase activity, transferring groups other than amino-acyl groups"/>
    <property type="evidence" value="ECO:0007669"/>
    <property type="project" value="InterPro"/>
</dbReference>
<dbReference type="Proteomes" id="UP000218505">
    <property type="component" value="Chromosome"/>
</dbReference>
<sequence length="183" mass="19167">MDSARVLIRPERPADVPAIRAVTAAAFTRPDPSAADLRDGAPAEAWLVDELRADAGWLPALSLVAQDPDGAVVGHVVATRGAVGDLPALGLGPLSVRPDRQRSGVGSALVHALLGAADALGEPLVALLGDPGYYHRFGFLPCGEVGVAPPVPEWEPHFQVRPLAAHDPAARGTFRYAEPFDRL</sequence>
<dbReference type="Pfam" id="PF13527">
    <property type="entry name" value="Acetyltransf_9"/>
    <property type="match status" value="1"/>
</dbReference>
<dbReference type="SUPFAM" id="SSF55729">
    <property type="entry name" value="Acyl-CoA N-acyltransferases (Nat)"/>
    <property type="match status" value="1"/>
</dbReference>
<proteinExistence type="predicted"/>